<dbReference type="EMBL" id="AJJU01000017">
    <property type="protein sequence ID" value="EID73909.1"/>
    <property type="molecule type" value="Genomic_DNA"/>
</dbReference>
<dbReference type="STRING" id="946077.W5A_10100"/>
<comment type="caution">
    <text evidence="1">The sequence shown here is derived from an EMBL/GenBank/DDBJ whole genome shotgun (WGS) entry which is preliminary data.</text>
</comment>
<evidence type="ECO:0000313" key="1">
    <source>
        <dbReference type="EMBL" id="EID73909.1"/>
    </source>
</evidence>
<proteinExistence type="predicted"/>
<dbReference type="OrthoDB" id="8606671at2"/>
<dbReference type="AlphaFoldDB" id="I0WBZ3"/>
<dbReference type="RefSeq" id="WP_008240136.1">
    <property type="nucleotide sequence ID" value="NZ_AJJU01000017.1"/>
</dbReference>
<sequence>MTIDKPFNQFSKQEYLECIPNHQLYTEFNTLGLYRSLLENGNLSKDDKLEIRELSHYYFKKTFDFLQLKDPQTFFEVSTIGVELTKGDELNWWRIIRENQEKIIKEKKLNHRNFGSYAKHDCGIDYCPYNGLMIRQGSPLAETSMHFKKDRNKDVKMQKALRIKKESRDWKRRRNEEED</sequence>
<gene>
    <name evidence="1" type="ORF">W5A_10100</name>
</gene>
<organism evidence="1 2">
    <name type="scientific">Imtechella halotolerans K1</name>
    <dbReference type="NCBI Taxonomy" id="946077"/>
    <lineage>
        <taxon>Bacteria</taxon>
        <taxon>Pseudomonadati</taxon>
        <taxon>Bacteroidota</taxon>
        <taxon>Flavobacteriia</taxon>
        <taxon>Flavobacteriales</taxon>
        <taxon>Flavobacteriaceae</taxon>
        <taxon>Imtechella</taxon>
    </lineage>
</organism>
<dbReference type="PATRIC" id="fig|946077.3.peg.2039"/>
<evidence type="ECO:0000313" key="2">
    <source>
        <dbReference type="Proteomes" id="UP000005938"/>
    </source>
</evidence>
<dbReference type="Proteomes" id="UP000005938">
    <property type="component" value="Unassembled WGS sequence"/>
</dbReference>
<name>I0WBZ3_9FLAO</name>
<keyword evidence="2" id="KW-1185">Reference proteome</keyword>
<protein>
    <submittedName>
        <fullName evidence="1">Uncharacterized protein</fullName>
    </submittedName>
</protein>
<accession>I0WBZ3</accession>
<reference evidence="1 2" key="1">
    <citation type="journal article" date="2012" name="J. Bacteriol.">
        <title>Genome Sequence of the Halotolerant Bacterium Imtechella halotolerans K1T.</title>
        <authorList>
            <person name="Kumar S."/>
            <person name="Vikram S."/>
            <person name="Subramanian S."/>
            <person name="Raghava G.P."/>
            <person name="Pinnaka A.K."/>
        </authorList>
    </citation>
    <scope>NUCLEOTIDE SEQUENCE [LARGE SCALE GENOMIC DNA]</scope>
    <source>
        <strain evidence="1 2">K1</strain>
    </source>
</reference>
<dbReference type="eggNOG" id="ENOG502ZC3D">
    <property type="taxonomic scope" value="Bacteria"/>
</dbReference>